<reference evidence="1 2" key="1">
    <citation type="journal article" date="2005" name="Arch. Microbiol.">
        <title>The genome sequence of an anaerobic aromatic-degrading denitrifying bacterium, strain EbN1.</title>
        <authorList>
            <person name="Rabus R."/>
            <person name="Kube M."/>
            <person name="Heider J."/>
            <person name="Beck A."/>
            <person name="Heitmann K."/>
            <person name="Widdel F."/>
            <person name="Reinhardt R."/>
        </authorList>
    </citation>
    <scope>NUCLEOTIDE SEQUENCE [LARGE SCALE GENOMIC DNA]</scope>
    <source>
        <strain evidence="1 2">EbN1</strain>
    </source>
</reference>
<dbReference type="STRING" id="76114.ebA3506"/>
<protein>
    <submittedName>
        <fullName evidence="1">Uncharacterized protein</fullName>
    </submittedName>
</protein>
<dbReference type="HOGENOM" id="CLU_3303907_0_0_4"/>
<evidence type="ECO:0000313" key="2">
    <source>
        <dbReference type="Proteomes" id="UP000006552"/>
    </source>
</evidence>
<dbReference type="EMBL" id="CR555306">
    <property type="protein sequence ID" value="CAI08100.1"/>
    <property type="molecule type" value="Genomic_DNA"/>
</dbReference>
<accession>Q5P3L4</accession>
<proteinExistence type="predicted"/>
<organism evidence="1 2">
    <name type="scientific">Aromatoleum aromaticum (strain DSM 19018 / LMG 30748 / EbN1)</name>
    <name type="common">Azoarcus sp. (strain EbN1)</name>
    <dbReference type="NCBI Taxonomy" id="76114"/>
    <lineage>
        <taxon>Bacteria</taxon>
        <taxon>Pseudomonadati</taxon>
        <taxon>Pseudomonadota</taxon>
        <taxon>Betaproteobacteria</taxon>
        <taxon>Rhodocyclales</taxon>
        <taxon>Rhodocyclaceae</taxon>
        <taxon>Aromatoleum</taxon>
    </lineage>
</organism>
<name>Q5P3L4_AROAE</name>
<sequence length="39" mass="4560">MTLCKPFTSMICIYFPIPPRRYPLFAWPTPDGSIVTWNV</sequence>
<dbReference type="KEGG" id="eba:ebA3506"/>
<evidence type="ECO:0000313" key="1">
    <source>
        <dbReference type="EMBL" id="CAI08100.1"/>
    </source>
</evidence>
<dbReference type="Proteomes" id="UP000006552">
    <property type="component" value="Chromosome"/>
</dbReference>
<keyword evidence="2" id="KW-1185">Reference proteome</keyword>
<dbReference type="AlphaFoldDB" id="Q5P3L4"/>
<gene>
    <name evidence="1" type="ORF">ebA3506</name>
</gene>